<gene>
    <name evidence="3" type="ORF">D5R40_10130</name>
</gene>
<feature type="domain" description="Glycogen debranching enzyme C-terminal" evidence="1">
    <location>
        <begin position="318"/>
        <end position="708"/>
    </location>
</feature>
<dbReference type="InterPro" id="IPR008928">
    <property type="entry name" value="6-hairpin_glycosidase_sf"/>
</dbReference>
<dbReference type="InterPro" id="IPR032790">
    <property type="entry name" value="GDE_C"/>
</dbReference>
<dbReference type="AlphaFoldDB" id="A0A3N6PE63"/>
<dbReference type="GO" id="GO:0004134">
    <property type="term" value="F:4-alpha-glucanotransferase activity"/>
    <property type="evidence" value="ECO:0007669"/>
    <property type="project" value="InterPro"/>
</dbReference>
<dbReference type="InterPro" id="IPR012341">
    <property type="entry name" value="6hp_glycosidase-like_sf"/>
</dbReference>
<dbReference type="Proteomes" id="UP000269154">
    <property type="component" value="Unassembled WGS sequence"/>
</dbReference>
<dbReference type="PANTHER" id="PTHR10569">
    <property type="entry name" value="GLYCOGEN DEBRANCHING ENZYME"/>
    <property type="match status" value="1"/>
</dbReference>
<dbReference type="Pfam" id="PF12439">
    <property type="entry name" value="GDE_N"/>
    <property type="match status" value="1"/>
</dbReference>
<reference evidence="3 4" key="1">
    <citation type="journal article" date="2018" name="ACS Chem. Biol.">
        <title>Ketoreductase domain dysfunction expands chemodiversity: malyngamide biosynthesis in the cyanobacterium Okeania hirsuta.</title>
        <authorList>
            <person name="Moss N.A."/>
            <person name="Leao T."/>
            <person name="Rankin M."/>
            <person name="McCullough T.M."/>
            <person name="Qu P."/>
            <person name="Korobeynikov A."/>
            <person name="Smith J.L."/>
            <person name="Gerwick L."/>
            <person name="Gerwick W.H."/>
        </authorList>
    </citation>
    <scope>NUCLEOTIDE SEQUENCE [LARGE SCALE GENOMIC DNA]</scope>
    <source>
        <strain evidence="3 4">PAB10Feb10-1</strain>
    </source>
</reference>
<feature type="domain" description="Glycogen debranching enzyme bacterial and archaeal type N-terminal" evidence="2">
    <location>
        <begin position="19"/>
        <end position="244"/>
    </location>
</feature>
<evidence type="ECO:0000259" key="1">
    <source>
        <dbReference type="Pfam" id="PF06202"/>
    </source>
</evidence>
<dbReference type="InterPro" id="IPR024742">
    <property type="entry name" value="Glycogen_debranch_N"/>
</dbReference>
<dbReference type="SUPFAM" id="SSF48208">
    <property type="entry name" value="Six-hairpin glycosidases"/>
    <property type="match status" value="1"/>
</dbReference>
<comment type="caution">
    <text evidence="3">The sequence shown here is derived from an EMBL/GenBank/DDBJ whole genome shotgun (WGS) entry which is preliminary data.</text>
</comment>
<keyword evidence="4" id="KW-1185">Reference proteome</keyword>
<dbReference type="OrthoDB" id="9761875at2"/>
<protein>
    <submittedName>
        <fullName evidence="3">Glycogen debranching protein</fullName>
    </submittedName>
</protein>
<dbReference type="InterPro" id="IPR010401">
    <property type="entry name" value="AGL/Gdb1"/>
</dbReference>
<evidence type="ECO:0000313" key="4">
    <source>
        <dbReference type="Proteomes" id="UP000269154"/>
    </source>
</evidence>
<accession>A0A3N6PE63</accession>
<dbReference type="GO" id="GO:0005980">
    <property type="term" value="P:glycogen catabolic process"/>
    <property type="evidence" value="ECO:0007669"/>
    <property type="project" value="InterPro"/>
</dbReference>
<dbReference type="EMBL" id="RCBY01000042">
    <property type="protein sequence ID" value="RQH46178.1"/>
    <property type="molecule type" value="Genomic_DNA"/>
</dbReference>
<name>A0A3N6PE63_9CYAN</name>
<proteinExistence type="predicted"/>
<dbReference type="Pfam" id="PF06202">
    <property type="entry name" value="GDE_C"/>
    <property type="match status" value="1"/>
</dbReference>
<sequence length="717" mass="81727">MVISFDRETCSNLNITESREWLVTNGIGGYASGTVANILTRRYHGLLIAALKPPLGRTLLLTKLDETANYQGLDYPLYCNRWADGTANPEGYKQTESFYLEGTIPVWKFQFADVVLEKRIWMEQGENTTYINYNLRNGSQPLNLEIKALINHRDHHHHTNAQDWQISTDKIKQGVCIRAFPEATPLYLLTDTHRDDKKLVSTPANNWYYGFNLAVEKYRGQQELEDHLHAVTFHAQIEVGKSLTIVASTKENATTNGERELAFHHNYEQQIIQKFATTKTSNSEVKNPVVKFWKSFAQTKPEPTAKPTPDWINQLVLAANQFIVDRKSSKHPYGKTILAGYHWFEDWGRDTMISLPGLTICTKQFDIARSILLTFAEYVDQGMLPNRFPDGSSTPDYNTVDATLWYFEAVRAYYEATGDRQLLVELFPILAEIIDYYRRGTRYNIQLDTDDGLIYAGEAGSQITWMDAKVGDWVVTPRIGKPIEISALWYNALQIMDKFAQQLGKDNLDYALQIMDKFAQQLGKDNLDYERLARLIKQKGFARFWNQEEGYCYDVLDTPNGNDAALRPNQIFALSLPAIGKFSYPPLLTPEQEKQVMDICTHKLLTPYGLRSLASDDPEYKGVYGGDIYQRDGAYHQGTVWGWLIGHYAVAHLRVYNNQAKAEELLKPMAEHLTVHGIGSISEIFDGNEPMTPRGCIAQAWSVAEVLRAWTVIHQVS</sequence>
<dbReference type="GO" id="GO:0004135">
    <property type="term" value="F:amylo-alpha-1,6-glucosidase activity"/>
    <property type="evidence" value="ECO:0007669"/>
    <property type="project" value="InterPro"/>
</dbReference>
<dbReference type="RefSeq" id="WP_124154581.1">
    <property type="nucleotide sequence ID" value="NZ_CAWOLW010000357.1"/>
</dbReference>
<organism evidence="3 4">
    <name type="scientific">Okeania hirsuta</name>
    <dbReference type="NCBI Taxonomy" id="1458930"/>
    <lineage>
        <taxon>Bacteria</taxon>
        <taxon>Bacillati</taxon>
        <taxon>Cyanobacteriota</taxon>
        <taxon>Cyanophyceae</taxon>
        <taxon>Oscillatoriophycideae</taxon>
        <taxon>Oscillatoriales</taxon>
        <taxon>Microcoleaceae</taxon>
        <taxon>Okeania</taxon>
    </lineage>
</organism>
<evidence type="ECO:0000259" key="2">
    <source>
        <dbReference type="Pfam" id="PF12439"/>
    </source>
</evidence>
<dbReference type="PANTHER" id="PTHR10569:SF2">
    <property type="entry name" value="GLYCOGEN DEBRANCHING ENZYME"/>
    <property type="match status" value="1"/>
</dbReference>
<evidence type="ECO:0000313" key="3">
    <source>
        <dbReference type="EMBL" id="RQH46178.1"/>
    </source>
</evidence>
<dbReference type="Gene3D" id="1.50.10.10">
    <property type="match status" value="1"/>
</dbReference>